<dbReference type="GO" id="GO:0098552">
    <property type="term" value="C:side of membrane"/>
    <property type="evidence" value="ECO:0007669"/>
    <property type="project" value="UniProtKB-ARBA"/>
</dbReference>
<feature type="compositionally biased region" description="Pro residues" evidence="3">
    <location>
        <begin position="324"/>
        <end position="334"/>
    </location>
</feature>
<dbReference type="GO" id="GO:0006508">
    <property type="term" value="P:proteolysis"/>
    <property type="evidence" value="ECO:0007669"/>
    <property type="project" value="UniProtKB-KW"/>
</dbReference>
<evidence type="ECO:0000256" key="3">
    <source>
        <dbReference type="SAM" id="MobiDB-lite"/>
    </source>
</evidence>
<keyword evidence="5" id="KW-0645">Protease</keyword>
<feature type="compositionally biased region" description="Low complexity" evidence="3">
    <location>
        <begin position="314"/>
        <end position="323"/>
    </location>
</feature>
<feature type="region of interest" description="Disordered" evidence="3">
    <location>
        <begin position="314"/>
        <end position="353"/>
    </location>
</feature>
<dbReference type="SMART" id="SM00244">
    <property type="entry name" value="PHB"/>
    <property type="match status" value="1"/>
</dbReference>
<dbReference type="KEGG" id="ctm:Cabther_A0861"/>
<feature type="domain" description="Band 7" evidence="4">
    <location>
        <begin position="22"/>
        <end position="191"/>
    </location>
</feature>
<reference evidence="5 6" key="1">
    <citation type="journal article" date="2012" name="Environ. Microbiol.">
        <title>Complete genome of Candidatus Chloracidobacterium thermophilum, a chlorophyll-based photoheterotroph belonging to the phylum Acidobacteria.</title>
        <authorList>
            <person name="Garcia Costas A.M."/>
            <person name="Liu Z."/>
            <person name="Tomsho L.P."/>
            <person name="Schuster S.C."/>
            <person name="Ward D.M."/>
            <person name="Bryant D.A."/>
        </authorList>
    </citation>
    <scope>NUCLEOTIDE SEQUENCE [LARGE SCALE GENOMIC DNA]</scope>
    <source>
        <strain evidence="5 6">B</strain>
    </source>
</reference>
<dbReference type="PANTHER" id="PTHR43327:SF10">
    <property type="entry name" value="STOMATIN-LIKE PROTEIN 2, MITOCHONDRIAL"/>
    <property type="match status" value="1"/>
</dbReference>
<organism evidence="5 6">
    <name type="scientific">Chloracidobacterium thermophilum (strain B)</name>
    <dbReference type="NCBI Taxonomy" id="981222"/>
    <lineage>
        <taxon>Bacteria</taxon>
        <taxon>Pseudomonadati</taxon>
        <taxon>Acidobacteriota</taxon>
        <taxon>Terriglobia</taxon>
        <taxon>Terriglobales</taxon>
        <taxon>Acidobacteriaceae</taxon>
        <taxon>Chloracidobacterium</taxon>
    </lineage>
</organism>
<dbReference type="AlphaFoldDB" id="G2LEF5"/>
<protein>
    <submittedName>
        <fullName evidence="5">Membrane protease subunit</fullName>
    </submittedName>
</protein>
<evidence type="ECO:0000256" key="1">
    <source>
        <dbReference type="ARBA" id="ARBA00004167"/>
    </source>
</evidence>
<dbReference type="CDD" id="cd08829">
    <property type="entry name" value="SPFH_paraslipin"/>
    <property type="match status" value="1"/>
</dbReference>
<evidence type="ECO:0000313" key="5">
    <source>
        <dbReference type="EMBL" id="AEP11618.1"/>
    </source>
</evidence>
<dbReference type="Proteomes" id="UP000006791">
    <property type="component" value="Chromosome 1"/>
</dbReference>
<accession>G2LEF5</accession>
<name>G2LEF5_CHLTF</name>
<comment type="similarity">
    <text evidence="2">Belongs to the band 7/mec-2 family.</text>
</comment>
<dbReference type="FunFam" id="3.30.479.30:FF:000004">
    <property type="entry name" value="Putative membrane protease family, stomatin"/>
    <property type="match status" value="1"/>
</dbReference>
<dbReference type="Pfam" id="PF01145">
    <property type="entry name" value="Band_7"/>
    <property type="match status" value="1"/>
</dbReference>
<dbReference type="GO" id="GO:0005886">
    <property type="term" value="C:plasma membrane"/>
    <property type="evidence" value="ECO:0007669"/>
    <property type="project" value="UniProtKB-ARBA"/>
</dbReference>
<dbReference type="InterPro" id="IPR050710">
    <property type="entry name" value="Band7/mec-2_domain"/>
</dbReference>
<dbReference type="PRINTS" id="PR00721">
    <property type="entry name" value="STOMATIN"/>
</dbReference>
<dbReference type="STRING" id="981222.Cabther_A0861"/>
<dbReference type="RefSeq" id="WP_014099356.1">
    <property type="nucleotide sequence ID" value="NC_016024.1"/>
</dbReference>
<proteinExistence type="inferred from homology"/>
<keyword evidence="5" id="KW-0378">Hydrolase</keyword>
<dbReference type="EMBL" id="CP002514">
    <property type="protein sequence ID" value="AEP11618.1"/>
    <property type="molecule type" value="Genomic_DNA"/>
</dbReference>
<gene>
    <name evidence="5" type="ordered locus">Cabther_A0861</name>
</gene>
<evidence type="ECO:0000313" key="6">
    <source>
        <dbReference type="Proteomes" id="UP000006791"/>
    </source>
</evidence>
<dbReference type="InterPro" id="IPR001107">
    <property type="entry name" value="Band_7"/>
</dbReference>
<dbReference type="InterPro" id="IPR036013">
    <property type="entry name" value="Band_7/SPFH_dom_sf"/>
</dbReference>
<dbReference type="OrthoDB" id="9809197at2"/>
<dbReference type="InterPro" id="IPR001972">
    <property type="entry name" value="Stomatin_HflK_fam"/>
</dbReference>
<sequence>MEGFLVFIGLFVAITILIILAKSIRIVPQMQVVIIERLGRYAGILSSGPHIIAPFIDSPRTVNWTGFPIGMSYIDLREQYTDLPMQPVITKDNVTVGVDSVIYWQITDPYKAVYEVSDLSGGIIQLTLTAMRSVMGEMDLDETLSSRDIINTKLRTVMDGATNKWGVKVTRVEVRNINPPEDVRVTMEKQMTAERNRRALVLQAEGEKQAAITRAEGEREAAIARAEGERQMQILRADGAAQARLRSAEAEARSIQMVAQALGGAGNPAHYLIMGRYIESLREMAQSPNSKVIFMPVEASGLLSSVGMFKEIFSSDSNNAAPSPAMPSPQPPVPARTVVPTAPATPPPQYVPR</sequence>
<dbReference type="GO" id="GO:0008233">
    <property type="term" value="F:peptidase activity"/>
    <property type="evidence" value="ECO:0007669"/>
    <property type="project" value="UniProtKB-KW"/>
</dbReference>
<feature type="compositionally biased region" description="Pro residues" evidence="3">
    <location>
        <begin position="343"/>
        <end position="353"/>
    </location>
</feature>
<comment type="subcellular location">
    <subcellularLocation>
        <location evidence="1">Membrane</location>
        <topology evidence="1">Single-pass membrane protein</topology>
    </subcellularLocation>
</comment>
<dbReference type="HOGENOM" id="CLU_024949_2_2_0"/>
<dbReference type="SUPFAM" id="SSF117892">
    <property type="entry name" value="Band 7/SPFH domain"/>
    <property type="match status" value="1"/>
</dbReference>
<dbReference type="Gene3D" id="3.30.479.30">
    <property type="entry name" value="Band 7 domain"/>
    <property type="match status" value="1"/>
</dbReference>
<keyword evidence="6" id="KW-1185">Reference proteome</keyword>
<dbReference type="PANTHER" id="PTHR43327">
    <property type="entry name" value="STOMATIN-LIKE PROTEIN 2, MITOCHONDRIAL"/>
    <property type="match status" value="1"/>
</dbReference>
<evidence type="ECO:0000256" key="2">
    <source>
        <dbReference type="ARBA" id="ARBA00008164"/>
    </source>
</evidence>
<evidence type="ECO:0000259" key="4">
    <source>
        <dbReference type="SMART" id="SM00244"/>
    </source>
</evidence>